<evidence type="ECO:0000313" key="2">
    <source>
        <dbReference type="Proteomes" id="UP001158049"/>
    </source>
</evidence>
<accession>A0ABY1Q513</accession>
<reference evidence="1 2" key="1">
    <citation type="submission" date="2017-05" db="EMBL/GenBank/DDBJ databases">
        <authorList>
            <person name="Varghese N."/>
            <person name="Submissions S."/>
        </authorList>
    </citation>
    <scope>NUCLEOTIDE SEQUENCE [LARGE SCALE GENOMIC DNA]</scope>
    <source>
        <strain evidence="1 2">DSM 26001</strain>
    </source>
</reference>
<organism evidence="1 2">
    <name type="scientific">Noviherbaspirillum suwonense</name>
    <dbReference type="NCBI Taxonomy" id="1224511"/>
    <lineage>
        <taxon>Bacteria</taxon>
        <taxon>Pseudomonadati</taxon>
        <taxon>Pseudomonadota</taxon>
        <taxon>Betaproteobacteria</taxon>
        <taxon>Burkholderiales</taxon>
        <taxon>Oxalobacteraceae</taxon>
        <taxon>Noviherbaspirillum</taxon>
    </lineage>
</organism>
<comment type="caution">
    <text evidence="1">The sequence shown here is derived from an EMBL/GenBank/DDBJ whole genome shotgun (WGS) entry which is preliminary data.</text>
</comment>
<protein>
    <submittedName>
        <fullName evidence="1">Uncharacterized protein</fullName>
    </submittedName>
</protein>
<gene>
    <name evidence="1" type="ORF">SAMN06295970_10565</name>
</gene>
<evidence type="ECO:0000313" key="1">
    <source>
        <dbReference type="EMBL" id="SMP57262.1"/>
    </source>
</evidence>
<dbReference type="RefSeq" id="WP_283441940.1">
    <property type="nucleotide sequence ID" value="NZ_FXUL01000005.1"/>
</dbReference>
<keyword evidence="2" id="KW-1185">Reference proteome</keyword>
<name>A0ABY1Q513_9BURK</name>
<dbReference type="Proteomes" id="UP001158049">
    <property type="component" value="Unassembled WGS sequence"/>
</dbReference>
<dbReference type="EMBL" id="FXUL01000005">
    <property type="protein sequence ID" value="SMP57262.1"/>
    <property type="molecule type" value="Genomic_DNA"/>
</dbReference>
<proteinExistence type="predicted"/>
<sequence>MAAVTYTKLDWKAEADIQRLPDGTFQGVVLLTRMGSPSEDNAPQMVNGVSETPEEALEEAKALAHRLLADVGGV</sequence>